<dbReference type="AlphaFoldDB" id="A0A4R2KXQ8"/>
<sequence>MSRTSRYVSLLREYKGMKFRMVKTLLALWLLTGLAAGAARAEIAWHWEDKFSNNEQAMLKSWITHTLSALESLVAPLPFDIDIHFYRLADRGEPVPWANTRRGRRQGVNFHVDPAFPRKAFYADWTASHELSHLLIPYLGEADSWFAEGFASYLQYQVMRHMGEMDAAGITGAYRERMARARLSYRLPDIPLAAASRELRRAGAYPTYYWGGAVYFLLADTALRQGSGGGLSNLLRAYVACCRERHTRVAGLVEEFDRIAGEPLFSGLLREFRERPGFPEYGGALEQLEIQLQEKSADIGKDLVALLDRLDRHRRINRISAVGLALVEEGKVVFSGGLGIMDHDGSGPVTGESLFRIGSITKSFTALALVDLARTQDVDLDAPVLDVAGSDLFSNDWAAEAPVTLAQLLEHTAGFTDISKSEFEFNDSDAIPLSSTLTRYRSKHNTAWQPGLFASYSNLGYAFAGRAIEVIAGSDYEDYLQRELFGPLQMNDSGFFLSEHQRRRLVTGYDTDGETHIPYWNMVYRPFGGLNTTVNDMSRFLRMLMQDGELEGVQVFPETVIRRTRQPTTGLVASAGVASGYGAGAYSWMHGGTRFHGHGGDADGYLSRYGYTKRNHSGYFLVVNAFNADVLNAMRRDVESYLTRELPAVAEPEIHYLGQREIEALQGRYLPQTWRFGDGSSGRTLQVLSEGNQLFTVMGNRKRLLIPVSERRFRRRGQSEATSAIIDADGERYFVGPEGGFRRAG</sequence>
<dbReference type="SUPFAM" id="SSF55486">
    <property type="entry name" value="Metalloproteases ('zincins'), catalytic domain"/>
    <property type="match status" value="1"/>
</dbReference>
<dbReference type="InterPro" id="IPR027268">
    <property type="entry name" value="Peptidase_M4/M1_CTD_sf"/>
</dbReference>
<protein>
    <submittedName>
        <fullName evidence="2">CubicO group peptidase (Beta-lactamase class C family)</fullName>
    </submittedName>
</protein>
<evidence type="ECO:0000313" key="3">
    <source>
        <dbReference type="Proteomes" id="UP000294980"/>
    </source>
</evidence>
<dbReference type="SUPFAM" id="SSF56601">
    <property type="entry name" value="beta-lactamase/transpeptidase-like"/>
    <property type="match status" value="1"/>
</dbReference>
<keyword evidence="3" id="KW-1185">Reference proteome</keyword>
<dbReference type="InterPro" id="IPR001466">
    <property type="entry name" value="Beta-lactam-related"/>
</dbReference>
<organism evidence="2 3">
    <name type="scientific">Chromatocurvus halotolerans</name>
    <dbReference type="NCBI Taxonomy" id="1132028"/>
    <lineage>
        <taxon>Bacteria</taxon>
        <taxon>Pseudomonadati</taxon>
        <taxon>Pseudomonadota</taxon>
        <taxon>Gammaproteobacteria</taxon>
        <taxon>Cellvibrionales</taxon>
        <taxon>Halieaceae</taxon>
        <taxon>Chromatocurvus</taxon>
    </lineage>
</organism>
<dbReference type="Pfam" id="PF00144">
    <property type="entry name" value="Beta-lactamase"/>
    <property type="match status" value="1"/>
</dbReference>
<reference evidence="2 3" key="1">
    <citation type="submission" date="2019-03" db="EMBL/GenBank/DDBJ databases">
        <title>Genomic Encyclopedia of Type Strains, Phase IV (KMG-IV): sequencing the most valuable type-strain genomes for metagenomic binning, comparative biology and taxonomic classification.</title>
        <authorList>
            <person name="Goeker M."/>
        </authorList>
    </citation>
    <scope>NUCLEOTIDE SEQUENCE [LARGE SCALE GENOMIC DNA]</scope>
    <source>
        <strain evidence="2 3">DSM 23344</strain>
    </source>
</reference>
<comment type="caution">
    <text evidence="2">The sequence shown here is derived from an EMBL/GenBank/DDBJ whole genome shotgun (WGS) entry which is preliminary data.</text>
</comment>
<dbReference type="InterPro" id="IPR012338">
    <property type="entry name" value="Beta-lactam/transpept-like"/>
</dbReference>
<dbReference type="Gene3D" id="1.10.390.10">
    <property type="entry name" value="Neutral Protease Domain 2"/>
    <property type="match status" value="1"/>
</dbReference>
<name>A0A4R2KXQ8_9GAMM</name>
<dbReference type="EMBL" id="SLWX01000002">
    <property type="protein sequence ID" value="TCO77862.1"/>
    <property type="molecule type" value="Genomic_DNA"/>
</dbReference>
<evidence type="ECO:0000313" key="2">
    <source>
        <dbReference type="EMBL" id="TCO77862.1"/>
    </source>
</evidence>
<evidence type="ECO:0000259" key="1">
    <source>
        <dbReference type="Pfam" id="PF00144"/>
    </source>
</evidence>
<proteinExistence type="predicted"/>
<dbReference type="PANTHER" id="PTHR46825">
    <property type="entry name" value="D-ALANYL-D-ALANINE-CARBOXYPEPTIDASE/ENDOPEPTIDASE AMPH"/>
    <property type="match status" value="1"/>
</dbReference>
<gene>
    <name evidence="2" type="ORF">EV688_102322</name>
</gene>
<dbReference type="InterPro" id="IPR050491">
    <property type="entry name" value="AmpC-like"/>
</dbReference>
<dbReference type="PANTHER" id="PTHR46825:SF9">
    <property type="entry name" value="BETA-LACTAMASE-RELATED DOMAIN-CONTAINING PROTEIN"/>
    <property type="match status" value="1"/>
</dbReference>
<dbReference type="Gene3D" id="3.40.710.10">
    <property type="entry name" value="DD-peptidase/beta-lactamase superfamily"/>
    <property type="match status" value="1"/>
</dbReference>
<feature type="domain" description="Beta-lactamase-related" evidence="1">
    <location>
        <begin position="316"/>
        <end position="629"/>
    </location>
</feature>
<dbReference type="Proteomes" id="UP000294980">
    <property type="component" value="Unassembled WGS sequence"/>
</dbReference>
<accession>A0A4R2KXQ8</accession>